<feature type="compositionally biased region" description="Acidic residues" evidence="1">
    <location>
        <begin position="182"/>
        <end position="191"/>
    </location>
</feature>
<sequence length="238" mass="26087">MINSPEHNRSPFEANDFQVLHPGAKVVPRMISLVNDLPDSVMFELETNFPEIFALFEKCFVIRSGNSVDVALKIAKGTVVVAKSAVENLILTITARRIRRPTLSVSNGIHCHAWRKAPAKKLEVKLKLMNGPALQEGQRFPALLDPRSALEAFNMRFKMNKLGLDYSENLRPDVDTSQSAQVDDDDGDDDGLIVRATTELPAEEPPTSSVRNHDTSSNSGTDGSSDSGKEGNDVQKSS</sequence>
<organism evidence="4">
    <name type="scientific">Soboliphyme baturini</name>
    <dbReference type="NCBI Taxonomy" id="241478"/>
    <lineage>
        <taxon>Eukaryota</taxon>
        <taxon>Metazoa</taxon>
        <taxon>Ecdysozoa</taxon>
        <taxon>Nematoda</taxon>
        <taxon>Enoplea</taxon>
        <taxon>Dorylaimia</taxon>
        <taxon>Dioctophymatida</taxon>
        <taxon>Dioctophymatoidea</taxon>
        <taxon>Soboliphymatidae</taxon>
        <taxon>Soboliphyme</taxon>
    </lineage>
</organism>
<keyword evidence="3" id="KW-1185">Reference proteome</keyword>
<feature type="compositionally biased region" description="Low complexity" evidence="1">
    <location>
        <begin position="215"/>
        <end position="226"/>
    </location>
</feature>
<gene>
    <name evidence="2" type="ORF">SBAD_LOCUS512</name>
</gene>
<proteinExistence type="predicted"/>
<name>A0A183IA68_9BILA</name>
<protein>
    <submittedName>
        <fullName evidence="2 4">Uncharacterized protein</fullName>
    </submittedName>
</protein>
<dbReference type="WBParaSite" id="SBAD_0000053401-mRNA-1">
    <property type="protein sequence ID" value="SBAD_0000053401-mRNA-1"/>
    <property type="gene ID" value="SBAD_0000053401"/>
</dbReference>
<dbReference type="AlphaFoldDB" id="A0A183IA68"/>
<accession>A0A183IA68</accession>
<feature type="region of interest" description="Disordered" evidence="1">
    <location>
        <begin position="170"/>
        <end position="238"/>
    </location>
</feature>
<reference evidence="2 3" key="2">
    <citation type="submission" date="2018-11" db="EMBL/GenBank/DDBJ databases">
        <authorList>
            <consortium name="Pathogen Informatics"/>
        </authorList>
    </citation>
    <scope>NUCLEOTIDE SEQUENCE [LARGE SCALE GENOMIC DNA]</scope>
</reference>
<evidence type="ECO:0000313" key="4">
    <source>
        <dbReference type="WBParaSite" id="SBAD_0000053401-mRNA-1"/>
    </source>
</evidence>
<evidence type="ECO:0000256" key="1">
    <source>
        <dbReference type="SAM" id="MobiDB-lite"/>
    </source>
</evidence>
<reference evidence="4" key="1">
    <citation type="submission" date="2016-06" db="UniProtKB">
        <authorList>
            <consortium name="WormBaseParasite"/>
        </authorList>
    </citation>
    <scope>IDENTIFICATION</scope>
</reference>
<evidence type="ECO:0000313" key="2">
    <source>
        <dbReference type="EMBL" id="VDO84452.1"/>
    </source>
</evidence>
<dbReference type="Proteomes" id="UP000270296">
    <property type="component" value="Unassembled WGS sequence"/>
</dbReference>
<feature type="compositionally biased region" description="Basic and acidic residues" evidence="1">
    <location>
        <begin position="227"/>
        <end position="238"/>
    </location>
</feature>
<dbReference type="EMBL" id="UZAM01001506">
    <property type="protein sequence ID" value="VDO84452.1"/>
    <property type="molecule type" value="Genomic_DNA"/>
</dbReference>
<evidence type="ECO:0000313" key="3">
    <source>
        <dbReference type="Proteomes" id="UP000270296"/>
    </source>
</evidence>